<feature type="region of interest" description="Disordered" evidence="1">
    <location>
        <begin position="71"/>
        <end position="143"/>
    </location>
</feature>
<evidence type="ECO:0000313" key="2">
    <source>
        <dbReference type="EMBL" id="CBY31808.1"/>
    </source>
</evidence>
<reference evidence="2" key="1">
    <citation type="journal article" date="2010" name="Science">
        <title>Plasticity of animal genome architecture unmasked by rapid evolution of a pelagic tunicate.</title>
        <authorList>
            <person name="Denoeud F."/>
            <person name="Henriet S."/>
            <person name="Mungpakdee S."/>
            <person name="Aury J.M."/>
            <person name="Da Silva C."/>
            <person name="Brinkmann H."/>
            <person name="Mikhaleva J."/>
            <person name="Olsen L.C."/>
            <person name="Jubin C."/>
            <person name="Canestro C."/>
            <person name="Bouquet J.M."/>
            <person name="Danks G."/>
            <person name="Poulain J."/>
            <person name="Campsteijn C."/>
            <person name="Adamski M."/>
            <person name="Cross I."/>
            <person name="Yadetie F."/>
            <person name="Muffato M."/>
            <person name="Louis A."/>
            <person name="Butcher S."/>
            <person name="Tsagkogeorga G."/>
            <person name="Konrad A."/>
            <person name="Singh S."/>
            <person name="Jensen M.F."/>
            <person name="Cong E.H."/>
            <person name="Eikeseth-Otteraa H."/>
            <person name="Noel B."/>
            <person name="Anthouard V."/>
            <person name="Porcel B.M."/>
            <person name="Kachouri-Lafond R."/>
            <person name="Nishino A."/>
            <person name="Ugolini M."/>
            <person name="Chourrout P."/>
            <person name="Nishida H."/>
            <person name="Aasland R."/>
            <person name="Huzurbazar S."/>
            <person name="Westhof E."/>
            <person name="Delsuc F."/>
            <person name="Lehrach H."/>
            <person name="Reinhardt R."/>
            <person name="Weissenbach J."/>
            <person name="Roy S.W."/>
            <person name="Artiguenave F."/>
            <person name="Postlethwait J.H."/>
            <person name="Manak J.R."/>
            <person name="Thompson E.M."/>
            <person name="Jaillon O."/>
            <person name="Du Pasquier L."/>
            <person name="Boudinot P."/>
            <person name="Liberles D.A."/>
            <person name="Volff J.N."/>
            <person name="Philippe H."/>
            <person name="Lenhard B."/>
            <person name="Roest Crollius H."/>
            <person name="Wincker P."/>
            <person name="Chourrout D."/>
        </authorList>
    </citation>
    <scope>NUCLEOTIDE SEQUENCE [LARGE SCALE GENOMIC DNA]</scope>
</reference>
<feature type="compositionally biased region" description="Polar residues" evidence="1">
    <location>
        <begin position="257"/>
        <end position="272"/>
    </location>
</feature>
<dbReference type="EMBL" id="FN654318">
    <property type="protein sequence ID" value="CBY31808.1"/>
    <property type="molecule type" value="Genomic_DNA"/>
</dbReference>
<feature type="compositionally biased region" description="Polar residues" evidence="1">
    <location>
        <begin position="386"/>
        <end position="408"/>
    </location>
</feature>
<feature type="region of interest" description="Disordered" evidence="1">
    <location>
        <begin position="160"/>
        <end position="179"/>
    </location>
</feature>
<name>E4Y858_OIKDI</name>
<dbReference type="Proteomes" id="UP000011014">
    <property type="component" value="Unassembled WGS sequence"/>
</dbReference>
<feature type="compositionally biased region" description="Polar residues" evidence="1">
    <location>
        <begin position="160"/>
        <end position="173"/>
    </location>
</feature>
<organism evidence="2">
    <name type="scientific">Oikopleura dioica</name>
    <name type="common">Tunicate</name>
    <dbReference type="NCBI Taxonomy" id="34765"/>
    <lineage>
        <taxon>Eukaryota</taxon>
        <taxon>Metazoa</taxon>
        <taxon>Chordata</taxon>
        <taxon>Tunicata</taxon>
        <taxon>Appendicularia</taxon>
        <taxon>Copelata</taxon>
        <taxon>Oikopleuridae</taxon>
        <taxon>Oikopleura</taxon>
    </lineage>
</organism>
<feature type="compositionally biased region" description="Low complexity" evidence="1">
    <location>
        <begin position="342"/>
        <end position="352"/>
    </location>
</feature>
<dbReference type="AlphaFoldDB" id="E4Y858"/>
<accession>E4Y858</accession>
<sequence>MEEYMDDLSPKFERSKGPRKRKVQRGPWESPGISLRPDVPKIDYNRRPPPLELCNENMPPILREIFLKSKKSDYDEEEDDPNSKDLFAAKEESPVVAASSSGAPIFKESDSNSDLESPGPSKTSTQRGMKKRQSLNSNSDTLSTMSSVVYPDIDASKLGYSSTTSFGTPTRGHSTVLMPKPVLGIPKFNESEEQEYVSSDEEAPPADQIFQQTSINRLSRQPHRERTIYTPPSTLCVTTDYETTGSIKDEETRVASPKTSQRASQKSSQFDQTWDDEDGFEEALENIDGMNTSAVSVQTDITDGKVTQKNTQDDEWEDDGLDDYFLSVCQDMDKTKAAKNLTPSTTSTSTKSSFERLQELRAVEKRKRSDPDLDSRKRTKSESTDAKPQQTGTREIQKTSKITKQTAKPISKPVQELKMEKAYSAPAMTEEDDFSDDDLFDALVDEIDKAQTQKAAKEK</sequence>
<feature type="compositionally biased region" description="Polar residues" evidence="1">
    <location>
        <begin position="134"/>
        <end position="143"/>
    </location>
</feature>
<evidence type="ECO:0000256" key="1">
    <source>
        <dbReference type="SAM" id="MobiDB-lite"/>
    </source>
</evidence>
<protein>
    <submittedName>
        <fullName evidence="2">Uncharacterized protein</fullName>
    </submittedName>
</protein>
<feature type="compositionally biased region" description="Polar residues" evidence="1">
    <location>
        <begin position="289"/>
        <end position="310"/>
    </location>
</feature>
<feature type="region of interest" description="Disordered" evidence="1">
    <location>
        <begin position="213"/>
        <end position="276"/>
    </location>
</feature>
<feature type="compositionally biased region" description="Basic and acidic residues" evidence="1">
    <location>
        <begin position="353"/>
        <end position="385"/>
    </location>
</feature>
<proteinExistence type="predicted"/>
<gene>
    <name evidence="2" type="ORF">GSOID_T00029022001</name>
</gene>
<feature type="compositionally biased region" description="Low complexity" evidence="1">
    <location>
        <begin position="94"/>
        <end position="104"/>
    </location>
</feature>
<feature type="compositionally biased region" description="Basic and acidic residues" evidence="1">
    <location>
        <begin position="81"/>
        <end position="93"/>
    </location>
</feature>
<feature type="compositionally biased region" description="Polar residues" evidence="1">
    <location>
        <begin position="112"/>
        <end position="127"/>
    </location>
</feature>
<feature type="region of interest" description="Disordered" evidence="1">
    <location>
        <begin position="288"/>
        <end position="319"/>
    </location>
</feature>
<feature type="compositionally biased region" description="Polar residues" evidence="1">
    <location>
        <begin position="230"/>
        <end position="246"/>
    </location>
</feature>
<feature type="region of interest" description="Disordered" evidence="1">
    <location>
        <begin position="335"/>
        <end position="437"/>
    </location>
</feature>
<feature type="region of interest" description="Disordered" evidence="1">
    <location>
        <begin position="1"/>
        <end position="56"/>
    </location>
</feature>